<feature type="transmembrane region" description="Helical" evidence="5">
    <location>
        <begin position="37"/>
        <end position="57"/>
    </location>
</feature>
<dbReference type="Gene3D" id="1.20.1250.20">
    <property type="entry name" value="MFS general substrate transporter like domains"/>
    <property type="match status" value="1"/>
</dbReference>
<dbReference type="RefSeq" id="WP_120369098.1">
    <property type="nucleotide sequence ID" value="NZ_RAXU01000003.1"/>
</dbReference>
<feature type="transmembrane region" description="Helical" evidence="5">
    <location>
        <begin position="248"/>
        <end position="270"/>
    </location>
</feature>
<comment type="subcellular location">
    <subcellularLocation>
        <location evidence="1">Membrane</location>
        <topology evidence="1">Multi-pass membrane protein</topology>
    </subcellularLocation>
</comment>
<keyword evidence="4 5" id="KW-0472">Membrane</keyword>
<feature type="transmembrane region" description="Helical" evidence="5">
    <location>
        <begin position="368"/>
        <end position="385"/>
    </location>
</feature>
<evidence type="ECO:0000256" key="4">
    <source>
        <dbReference type="ARBA" id="ARBA00023136"/>
    </source>
</evidence>
<dbReference type="PANTHER" id="PTHR23546:SF1">
    <property type="entry name" value="MEMBRANE PROTEIN"/>
    <property type="match status" value="1"/>
</dbReference>
<evidence type="ECO:0000313" key="8">
    <source>
        <dbReference type="Proteomes" id="UP000269001"/>
    </source>
</evidence>
<feature type="transmembrane region" description="Helical" evidence="5">
    <location>
        <begin position="140"/>
        <end position="162"/>
    </location>
</feature>
<reference evidence="7 8" key="1">
    <citation type="submission" date="2018-09" db="EMBL/GenBank/DDBJ databases">
        <title>The draft genome of Acinetobacter spp. strains.</title>
        <authorList>
            <person name="Qin J."/>
            <person name="Feng Y."/>
            <person name="Zong Z."/>
        </authorList>
    </citation>
    <scope>NUCLEOTIDE SEQUENCE [LARGE SCALE GENOMIC DNA]</scope>
    <source>
        <strain evidence="7 8">WCHAc060096</strain>
    </source>
</reference>
<evidence type="ECO:0000259" key="6">
    <source>
        <dbReference type="PROSITE" id="PS50850"/>
    </source>
</evidence>
<dbReference type="PANTHER" id="PTHR23546">
    <property type="entry name" value="TRANSPORT PROTEIN"/>
    <property type="match status" value="1"/>
</dbReference>
<dbReference type="InterPro" id="IPR011701">
    <property type="entry name" value="MFS"/>
</dbReference>
<gene>
    <name evidence="7" type="ORF">D7V21_03220</name>
</gene>
<dbReference type="EMBL" id="RAXU01000003">
    <property type="protein sequence ID" value="RKG35325.1"/>
    <property type="molecule type" value="Genomic_DNA"/>
</dbReference>
<keyword evidence="2 5" id="KW-0812">Transmembrane</keyword>
<dbReference type="PROSITE" id="PS50850">
    <property type="entry name" value="MFS"/>
    <property type="match status" value="1"/>
</dbReference>
<dbReference type="Pfam" id="PF07690">
    <property type="entry name" value="MFS_1"/>
    <property type="match status" value="1"/>
</dbReference>
<name>A0A3A8EL33_9GAMM</name>
<dbReference type="InterPro" id="IPR020846">
    <property type="entry name" value="MFS_dom"/>
</dbReference>
<keyword evidence="3 5" id="KW-1133">Transmembrane helix</keyword>
<dbReference type="InterPro" id="IPR001958">
    <property type="entry name" value="Tet-R_TetA/multi-R_MdtG-like"/>
</dbReference>
<feature type="domain" description="Major facilitator superfamily (MFS) profile" evidence="6">
    <location>
        <begin position="3"/>
        <end position="392"/>
    </location>
</feature>
<dbReference type="GO" id="GO:0022857">
    <property type="term" value="F:transmembrane transporter activity"/>
    <property type="evidence" value="ECO:0007669"/>
    <property type="project" value="InterPro"/>
</dbReference>
<dbReference type="Proteomes" id="UP000269001">
    <property type="component" value="Unassembled WGS sequence"/>
</dbReference>
<feature type="transmembrane region" description="Helical" evidence="5">
    <location>
        <begin position="302"/>
        <end position="320"/>
    </location>
</feature>
<evidence type="ECO:0000256" key="1">
    <source>
        <dbReference type="ARBA" id="ARBA00004141"/>
    </source>
</evidence>
<dbReference type="InterPro" id="IPR036259">
    <property type="entry name" value="MFS_trans_sf"/>
</dbReference>
<evidence type="ECO:0000256" key="5">
    <source>
        <dbReference type="SAM" id="Phobius"/>
    </source>
</evidence>
<accession>A0A3A8EL33</accession>
<feature type="transmembrane region" description="Helical" evidence="5">
    <location>
        <begin position="69"/>
        <end position="92"/>
    </location>
</feature>
<protein>
    <submittedName>
        <fullName evidence="7">MFS transporter</fullName>
    </submittedName>
</protein>
<feature type="transmembrane region" description="Helical" evidence="5">
    <location>
        <begin position="168"/>
        <end position="186"/>
    </location>
</feature>
<feature type="transmembrane region" description="Helical" evidence="5">
    <location>
        <begin position="279"/>
        <end position="296"/>
    </location>
</feature>
<evidence type="ECO:0000256" key="3">
    <source>
        <dbReference type="ARBA" id="ARBA00022989"/>
    </source>
</evidence>
<dbReference type="PRINTS" id="PR01035">
    <property type="entry name" value="TCRTETA"/>
</dbReference>
<feature type="transmembrane region" description="Helical" evidence="5">
    <location>
        <begin position="211"/>
        <end position="236"/>
    </location>
</feature>
<evidence type="ECO:0000256" key="2">
    <source>
        <dbReference type="ARBA" id="ARBA00022692"/>
    </source>
</evidence>
<dbReference type="GO" id="GO:0016020">
    <property type="term" value="C:membrane"/>
    <property type="evidence" value="ECO:0007669"/>
    <property type="project" value="UniProtKB-SubCell"/>
</dbReference>
<feature type="transmembrane region" description="Helical" evidence="5">
    <location>
        <begin position="98"/>
        <end position="128"/>
    </location>
</feature>
<dbReference type="SUPFAM" id="SSF103473">
    <property type="entry name" value="MFS general substrate transporter"/>
    <property type="match status" value="1"/>
</dbReference>
<feature type="transmembrane region" description="Helical" evidence="5">
    <location>
        <begin position="341"/>
        <end position="362"/>
    </location>
</feature>
<organism evidence="7 8">
    <name type="scientific">Acinetobacter guerrae</name>
    <dbReference type="NCBI Taxonomy" id="1843371"/>
    <lineage>
        <taxon>Bacteria</taxon>
        <taxon>Pseudomonadati</taxon>
        <taxon>Pseudomonadota</taxon>
        <taxon>Gammaproteobacteria</taxon>
        <taxon>Moraxellales</taxon>
        <taxon>Moraxellaceae</taxon>
        <taxon>Acinetobacter</taxon>
    </lineage>
</organism>
<feature type="transmembrane region" description="Helical" evidence="5">
    <location>
        <begin position="7"/>
        <end position="25"/>
    </location>
</feature>
<dbReference type="AlphaFoldDB" id="A0A3A8EL33"/>
<proteinExistence type="predicted"/>
<comment type="caution">
    <text evidence="7">The sequence shown here is derived from an EMBL/GenBank/DDBJ whole genome shotgun (WGS) entry which is preliminary data.</text>
</comment>
<evidence type="ECO:0000313" key="7">
    <source>
        <dbReference type="EMBL" id="RKG35325.1"/>
    </source>
</evidence>
<sequence length="399" mass="44370">MNNIKALFLSYMLLQMAFMMILPVIGPVIRTQGLQEWHAGLIVSLSGLFWMLSAKFWGQRSDELGRKKVLLPLTLGFFVFYLLWAVFIGYTLQHPLSILTMLLVMLILRCIIAAFFSGINPVMVGYIADHYAPEERASKIAMLGAAAGIAIFLGPFIGGILSSFDLSFAFYFAAIMPLFALILTHFKVQESDRLVSNVTERTQLKMTDSRIWFEVVVMFLTMNCIFTFNMCIGFFSKDHLQLATQQQSATVAGMTLSAVGLTLIIVQVLISKLKPNRHLLLLGIGMLCMALGTIMFTLTQGLFFFIVSAVMMGIGGGLILPMINTMTSLAVDAHEQGAASGLISAAQGMSMLVSPFIATILYHYKNELPYWIAAVLLLFSFIFIPKRMNVQNKWMVSKQ</sequence>
<keyword evidence="8" id="KW-1185">Reference proteome</keyword>